<evidence type="ECO:0000313" key="6">
    <source>
        <dbReference type="Proteomes" id="UP000494256"/>
    </source>
</evidence>
<dbReference type="AlphaFoldDB" id="A0A8S1A7P1"/>
<gene>
    <name evidence="3" type="ORF">APLA_LOCUS10055</name>
    <name evidence="4" type="ORF">APLA_LOCUS13339</name>
</gene>
<feature type="domain" description="C2H2-type" evidence="2">
    <location>
        <begin position="65"/>
        <end position="93"/>
    </location>
</feature>
<evidence type="ECO:0000313" key="4">
    <source>
        <dbReference type="EMBL" id="CAB3252183.1"/>
    </source>
</evidence>
<organism evidence="3 6">
    <name type="scientific">Arctia plantaginis</name>
    <name type="common">Wood tiger moth</name>
    <name type="synonym">Phalaena plantaginis</name>
    <dbReference type="NCBI Taxonomy" id="874455"/>
    <lineage>
        <taxon>Eukaryota</taxon>
        <taxon>Metazoa</taxon>
        <taxon>Ecdysozoa</taxon>
        <taxon>Arthropoda</taxon>
        <taxon>Hexapoda</taxon>
        <taxon>Insecta</taxon>
        <taxon>Pterygota</taxon>
        <taxon>Neoptera</taxon>
        <taxon>Endopterygota</taxon>
        <taxon>Lepidoptera</taxon>
        <taxon>Glossata</taxon>
        <taxon>Ditrysia</taxon>
        <taxon>Noctuoidea</taxon>
        <taxon>Erebidae</taxon>
        <taxon>Arctiinae</taxon>
        <taxon>Arctia</taxon>
    </lineage>
</organism>
<dbReference type="SUPFAM" id="SSF57667">
    <property type="entry name" value="beta-beta-alpha zinc fingers"/>
    <property type="match status" value="1"/>
</dbReference>
<reference evidence="5 6" key="1">
    <citation type="submission" date="2020-04" db="EMBL/GenBank/DDBJ databases">
        <authorList>
            <person name="Wallbank WR R."/>
            <person name="Pardo Diaz C."/>
            <person name="Kozak K."/>
            <person name="Martin S."/>
            <person name="Jiggins C."/>
            <person name="Moest M."/>
            <person name="Warren A I."/>
            <person name="Byers J.R.P. K."/>
            <person name="Montejo-Kovacevich G."/>
            <person name="Yen C E."/>
        </authorList>
    </citation>
    <scope>NUCLEOTIDE SEQUENCE [LARGE SCALE GENOMIC DNA]</scope>
</reference>
<comment type="caution">
    <text evidence="3">The sequence shown here is derived from an EMBL/GenBank/DDBJ whole genome shotgun (WGS) entry which is preliminary data.</text>
</comment>
<protein>
    <recommendedName>
        <fullName evidence="2">C2H2-type domain-containing protein</fullName>
    </recommendedName>
</protein>
<dbReference type="InterPro" id="IPR036236">
    <property type="entry name" value="Znf_C2H2_sf"/>
</dbReference>
<name>A0A8S1A7P1_ARCPL</name>
<dbReference type="Proteomes" id="UP000494106">
    <property type="component" value="Unassembled WGS sequence"/>
</dbReference>
<proteinExistence type="predicted"/>
<dbReference type="InterPro" id="IPR013087">
    <property type="entry name" value="Znf_C2H2_type"/>
</dbReference>
<keyword evidence="1" id="KW-0862">Zinc</keyword>
<sequence length="207" mass="23978">MKTTYRNGDVIPEYMNPKLVLEKLNLGEKGTEVVEFIDVRSFDVNGEPNKAIVDPKSKKTIISKHQCQTCGKYYSSNYCLNRHIETQHSDYDNLRCKVCEETFVWPSLLRSHKCIRLNHPEMPFEDARPEIHFDNLHEISENGFDDLNIGDNDDYLNTLDFEIPAPIVELTEYENFVPATLLPTSDRFTPLSNLGYKVVMQEVPIEF</sequence>
<dbReference type="SMART" id="SM00355">
    <property type="entry name" value="ZnF_C2H2"/>
    <property type="match status" value="2"/>
</dbReference>
<dbReference type="EMBL" id="CADEBC010000553">
    <property type="protein sequence ID" value="CAB3252183.1"/>
    <property type="molecule type" value="Genomic_DNA"/>
</dbReference>
<dbReference type="GO" id="GO:0008270">
    <property type="term" value="F:zinc ion binding"/>
    <property type="evidence" value="ECO:0007669"/>
    <property type="project" value="UniProtKB-KW"/>
</dbReference>
<keyword evidence="1" id="KW-0863">Zinc-finger</keyword>
<keyword evidence="5" id="KW-1185">Reference proteome</keyword>
<dbReference type="OrthoDB" id="6414306at2759"/>
<evidence type="ECO:0000313" key="3">
    <source>
        <dbReference type="EMBL" id="CAB3242620.1"/>
    </source>
</evidence>
<evidence type="ECO:0000259" key="2">
    <source>
        <dbReference type="PROSITE" id="PS50157"/>
    </source>
</evidence>
<dbReference type="Proteomes" id="UP000494256">
    <property type="component" value="Unassembled WGS sequence"/>
</dbReference>
<dbReference type="PROSITE" id="PS00028">
    <property type="entry name" value="ZINC_FINGER_C2H2_1"/>
    <property type="match status" value="1"/>
</dbReference>
<dbReference type="PROSITE" id="PS50157">
    <property type="entry name" value="ZINC_FINGER_C2H2_2"/>
    <property type="match status" value="1"/>
</dbReference>
<keyword evidence="1" id="KW-0479">Metal-binding</keyword>
<dbReference type="EMBL" id="CADEBD010000313">
    <property type="protein sequence ID" value="CAB3242620.1"/>
    <property type="molecule type" value="Genomic_DNA"/>
</dbReference>
<evidence type="ECO:0000313" key="5">
    <source>
        <dbReference type="Proteomes" id="UP000494106"/>
    </source>
</evidence>
<evidence type="ECO:0000256" key="1">
    <source>
        <dbReference type="PROSITE-ProRule" id="PRU00042"/>
    </source>
</evidence>
<dbReference type="Gene3D" id="3.30.160.60">
    <property type="entry name" value="Classic Zinc Finger"/>
    <property type="match status" value="1"/>
</dbReference>
<accession>A0A8S1A7P1</accession>